<dbReference type="PANTHER" id="PTHR30086:SF14">
    <property type="entry name" value="HOMOSERINE_HOMOSERINE LACTONE EFFLUX PROTEIN"/>
    <property type="match status" value="1"/>
</dbReference>
<dbReference type="EMBL" id="JAAQPH010000004">
    <property type="protein sequence ID" value="NIA68236.1"/>
    <property type="molecule type" value="Genomic_DNA"/>
</dbReference>
<evidence type="ECO:0000256" key="4">
    <source>
        <dbReference type="ARBA" id="ARBA00022692"/>
    </source>
</evidence>
<evidence type="ECO:0000256" key="6">
    <source>
        <dbReference type="ARBA" id="ARBA00023136"/>
    </source>
</evidence>
<evidence type="ECO:0000256" key="5">
    <source>
        <dbReference type="ARBA" id="ARBA00022989"/>
    </source>
</evidence>
<dbReference type="PIRSF" id="PIRSF006324">
    <property type="entry name" value="LeuE"/>
    <property type="match status" value="1"/>
</dbReference>
<evidence type="ECO:0000313" key="8">
    <source>
        <dbReference type="EMBL" id="NIA68236.1"/>
    </source>
</evidence>
<keyword evidence="6 7" id="KW-0472">Membrane</keyword>
<sequence length="211" mass="21588">MTFDAWFVFVAAATLISLSPGANNLLALTNGLRYGATPSLAAVGGRLGAFVVMIVIAALGLGAVLAASELAFQIIKWAGVAYLVYLGLRAFLAPAAAATPGGQRGGAVSGAQSWATLARREFLVAVGNPKAILVFTAVFPQFLVAGEAALPQFAVMGLTFLVTECLAAFTYVFSGKVFAPLLRDRAALVNRITGGLLLAAAGLLASASRRA</sequence>
<dbReference type="RefSeq" id="WP_167222621.1">
    <property type="nucleotide sequence ID" value="NZ_JAAQPH010000004.1"/>
</dbReference>
<dbReference type="InterPro" id="IPR001123">
    <property type="entry name" value="LeuE-type"/>
</dbReference>
<feature type="transmembrane region" description="Helical" evidence="7">
    <location>
        <begin position="186"/>
        <end position="205"/>
    </location>
</feature>
<keyword evidence="9" id="KW-1185">Reference proteome</keyword>
<evidence type="ECO:0000256" key="2">
    <source>
        <dbReference type="ARBA" id="ARBA00007928"/>
    </source>
</evidence>
<reference evidence="8" key="1">
    <citation type="submission" date="2020-03" db="EMBL/GenBank/DDBJ databases">
        <title>Genome of Pelagibius litoralis DSM 21314T.</title>
        <authorList>
            <person name="Wang G."/>
        </authorList>
    </citation>
    <scope>NUCLEOTIDE SEQUENCE</scope>
    <source>
        <strain evidence="8">DSM 21314</strain>
    </source>
</reference>
<feature type="transmembrane region" description="Helical" evidence="7">
    <location>
        <begin position="122"/>
        <end position="146"/>
    </location>
</feature>
<comment type="subcellular location">
    <subcellularLocation>
        <location evidence="1">Cell membrane</location>
        <topology evidence="1">Multi-pass membrane protein</topology>
    </subcellularLocation>
</comment>
<dbReference type="GO" id="GO:0042970">
    <property type="term" value="F:homoserine transmembrane transporter activity"/>
    <property type="evidence" value="ECO:0007669"/>
    <property type="project" value="TreeGrafter"/>
</dbReference>
<evidence type="ECO:0000256" key="3">
    <source>
        <dbReference type="ARBA" id="ARBA00022475"/>
    </source>
</evidence>
<feature type="transmembrane region" description="Helical" evidence="7">
    <location>
        <begin position="153"/>
        <end position="174"/>
    </location>
</feature>
<proteinExistence type="inferred from homology"/>
<comment type="caution">
    <text evidence="8">The sequence shown here is derived from an EMBL/GenBank/DDBJ whole genome shotgun (WGS) entry which is preliminary data.</text>
</comment>
<evidence type="ECO:0000313" key="9">
    <source>
        <dbReference type="Proteomes" id="UP000761264"/>
    </source>
</evidence>
<keyword evidence="4 7" id="KW-0812">Transmembrane</keyword>
<keyword evidence="5 7" id="KW-1133">Transmembrane helix</keyword>
<name>A0A967C1X7_9PROT</name>
<dbReference type="PANTHER" id="PTHR30086">
    <property type="entry name" value="ARGININE EXPORTER PROTEIN ARGO"/>
    <property type="match status" value="1"/>
</dbReference>
<organism evidence="8 9">
    <name type="scientific">Pelagibius litoralis</name>
    <dbReference type="NCBI Taxonomy" id="374515"/>
    <lineage>
        <taxon>Bacteria</taxon>
        <taxon>Pseudomonadati</taxon>
        <taxon>Pseudomonadota</taxon>
        <taxon>Alphaproteobacteria</taxon>
        <taxon>Rhodospirillales</taxon>
        <taxon>Rhodovibrionaceae</taxon>
        <taxon>Pelagibius</taxon>
    </lineage>
</organism>
<feature type="transmembrane region" description="Helical" evidence="7">
    <location>
        <begin position="79"/>
        <end position="102"/>
    </location>
</feature>
<dbReference type="Pfam" id="PF01810">
    <property type="entry name" value="LysE"/>
    <property type="match status" value="1"/>
</dbReference>
<feature type="transmembrane region" description="Helical" evidence="7">
    <location>
        <begin position="45"/>
        <end position="67"/>
    </location>
</feature>
<dbReference type="Proteomes" id="UP000761264">
    <property type="component" value="Unassembled WGS sequence"/>
</dbReference>
<gene>
    <name evidence="8" type="ORF">HBA54_06490</name>
</gene>
<evidence type="ECO:0000256" key="1">
    <source>
        <dbReference type="ARBA" id="ARBA00004651"/>
    </source>
</evidence>
<protein>
    <submittedName>
        <fullName evidence="8">LysE family transporter</fullName>
    </submittedName>
</protein>
<accession>A0A967C1X7</accession>
<evidence type="ECO:0000256" key="7">
    <source>
        <dbReference type="SAM" id="Phobius"/>
    </source>
</evidence>
<dbReference type="GO" id="GO:0005886">
    <property type="term" value="C:plasma membrane"/>
    <property type="evidence" value="ECO:0007669"/>
    <property type="project" value="UniProtKB-SubCell"/>
</dbReference>
<dbReference type="AlphaFoldDB" id="A0A967C1X7"/>
<keyword evidence="3" id="KW-1003">Cell membrane</keyword>
<comment type="similarity">
    <text evidence="2">Belongs to the Rht family.</text>
</comment>